<feature type="transmembrane region" description="Helical" evidence="1">
    <location>
        <begin position="250"/>
        <end position="271"/>
    </location>
</feature>
<evidence type="ECO:0000313" key="4">
    <source>
        <dbReference type="Proteomes" id="UP001370490"/>
    </source>
</evidence>
<reference evidence="3 4" key="1">
    <citation type="submission" date="2023-12" db="EMBL/GenBank/DDBJ databases">
        <title>A high-quality genome assembly for Dillenia turbinata (Dilleniales).</title>
        <authorList>
            <person name="Chanderbali A."/>
        </authorList>
    </citation>
    <scope>NUCLEOTIDE SEQUENCE [LARGE SCALE GENOMIC DNA]</scope>
    <source>
        <strain evidence="3">LSX21</strain>
        <tissue evidence="3">Leaf</tissue>
    </source>
</reference>
<dbReference type="Pfam" id="PF25968">
    <property type="entry name" value="CALS1"/>
    <property type="match status" value="1"/>
</dbReference>
<keyword evidence="1" id="KW-0472">Membrane</keyword>
<accession>A0AAN8ZGQ3</accession>
<evidence type="ECO:0000259" key="2">
    <source>
        <dbReference type="SMART" id="SM01205"/>
    </source>
</evidence>
<dbReference type="GO" id="GO:0046527">
    <property type="term" value="F:glucosyltransferase activity"/>
    <property type="evidence" value="ECO:0007669"/>
    <property type="project" value="TreeGrafter"/>
</dbReference>
<keyword evidence="1" id="KW-0812">Transmembrane</keyword>
<feature type="domain" description="1,3-beta-glucan synthase component FKS1-like" evidence="2">
    <location>
        <begin position="36"/>
        <end position="136"/>
    </location>
</feature>
<dbReference type="PANTHER" id="PTHR12741">
    <property type="entry name" value="LYST-INTERACTING PROTEIN LIP5 DOPAMINE RESPONSIVE PROTEIN DRG-1"/>
    <property type="match status" value="1"/>
</dbReference>
<evidence type="ECO:0000256" key="1">
    <source>
        <dbReference type="SAM" id="Phobius"/>
    </source>
</evidence>
<organism evidence="3 4">
    <name type="scientific">Dillenia turbinata</name>
    <dbReference type="NCBI Taxonomy" id="194707"/>
    <lineage>
        <taxon>Eukaryota</taxon>
        <taxon>Viridiplantae</taxon>
        <taxon>Streptophyta</taxon>
        <taxon>Embryophyta</taxon>
        <taxon>Tracheophyta</taxon>
        <taxon>Spermatophyta</taxon>
        <taxon>Magnoliopsida</taxon>
        <taxon>eudicotyledons</taxon>
        <taxon>Gunneridae</taxon>
        <taxon>Pentapetalae</taxon>
        <taxon>Dilleniales</taxon>
        <taxon>Dilleniaceae</taxon>
        <taxon>Dillenia</taxon>
    </lineage>
</organism>
<dbReference type="EMBL" id="JBAMMX010000007">
    <property type="protein sequence ID" value="KAK6937052.1"/>
    <property type="molecule type" value="Genomic_DNA"/>
</dbReference>
<feature type="transmembrane region" description="Helical" evidence="1">
    <location>
        <begin position="157"/>
        <end position="176"/>
    </location>
</feature>
<keyword evidence="4" id="KW-1185">Reference proteome</keyword>
<dbReference type="InterPro" id="IPR026899">
    <property type="entry name" value="FKS1-like_dom1"/>
</dbReference>
<sequence>MQTRTAGNLQESMFDSEVMPSSSSSLLPTIQQEVQQCKLLSMGLHFLIWGKATNLRFMPECLCYIYHHLYGMLAGNVSAMTAENVKPASRGEEEVFLRKVVTPILYIIAKICDNMFLFSNNLQQKIIGLETSCSVELVFHHEELEVNSLEAKLIASAVYKISTYLSTFALVMNIIVALEMYRLIACTLYGTVAGNVSAMTGKNLKPAFGGEEEASLRKVVTPIYDIIAELSSMLYLVGMEGKTQHVNLRYILKVISAAAWVVVLPVTYTYICENPPGFAQTIKSWFGNSSNSRSFFILALVIYLSPNMLSALPLLFLFPFIRRFLESSAVQTLSFPQAAARNAALLDTDPGLGLPTTAGIYLVDAQIQTLGILLSQFQSFPGAFNACLIPPEEKSELHKKKGLKATLPRRFDDDSLLFDICSLKDKIAFILKWFSSHAINVFVCYSDPIALDMAKDRLEAGDLIMEYKMNALPSLYEHFIKLIKYLRNNNEEDRDHVVILFQDMLAVVTRGIMMEDHIPRIKLLVTFTDEWNNFFGRVNCKTEEELQESEAPEDELHYWATYQGQTLTKLYGIHKRSGDPHLCYLMAVILSFAKA</sequence>
<name>A0AAN8ZGQ3_9MAGN</name>
<keyword evidence="1" id="KW-1133">Transmembrane helix</keyword>
<proteinExistence type="predicted"/>
<dbReference type="Pfam" id="PF14288">
    <property type="entry name" value="FKS1_dom1"/>
    <property type="match status" value="1"/>
</dbReference>
<dbReference type="InterPro" id="IPR058851">
    <property type="entry name" value="CALS1_helical"/>
</dbReference>
<gene>
    <name evidence="3" type="ORF">RJ641_034082</name>
</gene>
<dbReference type="AlphaFoldDB" id="A0AAN8ZGQ3"/>
<dbReference type="Proteomes" id="UP001370490">
    <property type="component" value="Unassembled WGS sequence"/>
</dbReference>
<protein>
    <submittedName>
        <fullName evidence="3">1,3-beta-glucan synthase subunit FKS1-like, domain-1</fullName>
    </submittedName>
</protein>
<dbReference type="PANTHER" id="PTHR12741:SF48">
    <property type="entry name" value="1,3-BETA-GLUCAN SYNTHASE COMPONENT FKS1-RELATED"/>
    <property type="match status" value="1"/>
</dbReference>
<comment type="caution">
    <text evidence="3">The sequence shown here is derived from an EMBL/GenBank/DDBJ whole genome shotgun (WGS) entry which is preliminary data.</text>
</comment>
<dbReference type="GO" id="GO:0005886">
    <property type="term" value="C:plasma membrane"/>
    <property type="evidence" value="ECO:0007669"/>
    <property type="project" value="TreeGrafter"/>
</dbReference>
<feature type="transmembrane region" description="Helical" evidence="1">
    <location>
        <begin position="295"/>
        <end position="318"/>
    </location>
</feature>
<dbReference type="SMART" id="SM01205">
    <property type="entry name" value="FKS1_dom1"/>
    <property type="match status" value="1"/>
</dbReference>
<evidence type="ECO:0000313" key="3">
    <source>
        <dbReference type="EMBL" id="KAK6937052.1"/>
    </source>
</evidence>